<sequence>MPILSCTIAAETPYNGGVVSRILPSARCGEGATTQTLVVCGPQLRPLAGTNAHSDLELEPPLQLYAVPAARDGEPAAVRPPYLRTGVYRGPVWDPFSSAVYMVEGKAVVRLSSDNTVTVVAGDVKQEGSTDGPGRAARFIHTGYLASDGAGSLYMAQGSRIRKLQLPGDWAGQGAAQLAPQAAAGVAPAAALAAVPSGPVGGEVHDGRVAAAAAEGEVVVSTLPFEAADPIYGLAFDSGRSNSIGIGSSLLFSTPTALYRLPLGDPAAAPSLVAGVEGEYGTTDGHGADARLMGGVGIVMDGDGCVYVADGGENETTSVRRITADGLVTTVVADVDGDWACPAILPNGCLALCGSGRVALRVLGLGLKPPSCHTVPAPIRPPPRTLPGDLGALLGRQPDGTADVAIVVGGRTFHVHRALLSARCDYFQQRLGGSFTDGSAQQLDLPDADPDAFEVVLLFVYTGAADISLALAAGVAELADRLLLPELREQVAALVEASVSARTVAGLLLWAEARGPAFAGLLSRLKGWYVENHEAVMRDAKEEVGLLMARSPQLVLELMQELPSKRPRTH</sequence>
<dbReference type="InterPro" id="IPR011042">
    <property type="entry name" value="6-blade_b-propeller_TolB-like"/>
</dbReference>
<dbReference type="InterPro" id="IPR000210">
    <property type="entry name" value="BTB/POZ_dom"/>
</dbReference>
<evidence type="ECO:0000256" key="1">
    <source>
        <dbReference type="ARBA" id="ARBA00004906"/>
    </source>
</evidence>
<evidence type="ECO:0000256" key="2">
    <source>
        <dbReference type="ARBA" id="ARBA00022737"/>
    </source>
</evidence>
<dbReference type="EMBL" id="PGGS01000977">
    <property type="protein sequence ID" value="PNH01210.1"/>
    <property type="molecule type" value="Genomic_DNA"/>
</dbReference>
<keyword evidence="6" id="KW-1185">Reference proteome</keyword>
<evidence type="ECO:0000313" key="5">
    <source>
        <dbReference type="EMBL" id="PNH01210.1"/>
    </source>
</evidence>
<keyword evidence="2" id="KW-0677">Repeat</keyword>
<name>A0A2J7ZLS6_9CHLO</name>
<dbReference type="Pfam" id="PF00651">
    <property type="entry name" value="BTB"/>
    <property type="match status" value="1"/>
</dbReference>
<dbReference type="PANTHER" id="PTHR46231:SF1">
    <property type="entry name" value="ANKYRIN REPEAT AND BTB_POZ DOMAIN-CONTAINING PROTEIN 1"/>
    <property type="match status" value="1"/>
</dbReference>
<dbReference type="CDD" id="cd18186">
    <property type="entry name" value="BTB_POZ_ZBTB_KLHL-like"/>
    <property type="match status" value="1"/>
</dbReference>
<protein>
    <submittedName>
        <fullName evidence="5">Kelch-like protein 30</fullName>
    </submittedName>
</protein>
<dbReference type="GO" id="GO:0000151">
    <property type="term" value="C:ubiquitin ligase complex"/>
    <property type="evidence" value="ECO:0007669"/>
    <property type="project" value="TreeGrafter"/>
</dbReference>
<dbReference type="InterPro" id="IPR011333">
    <property type="entry name" value="SKP1/BTB/POZ_sf"/>
</dbReference>
<dbReference type="Gene3D" id="3.30.710.10">
    <property type="entry name" value="Potassium Channel Kv1.1, Chain A"/>
    <property type="match status" value="1"/>
</dbReference>
<dbReference type="PROSITE" id="PS50097">
    <property type="entry name" value="BTB"/>
    <property type="match status" value="1"/>
</dbReference>
<organism evidence="5 6">
    <name type="scientific">Tetrabaena socialis</name>
    <dbReference type="NCBI Taxonomy" id="47790"/>
    <lineage>
        <taxon>Eukaryota</taxon>
        <taxon>Viridiplantae</taxon>
        <taxon>Chlorophyta</taxon>
        <taxon>core chlorophytes</taxon>
        <taxon>Chlorophyceae</taxon>
        <taxon>CS clade</taxon>
        <taxon>Chlamydomonadales</taxon>
        <taxon>Tetrabaenaceae</taxon>
        <taxon>Tetrabaena</taxon>
    </lineage>
</organism>
<proteinExistence type="predicted"/>
<accession>A0A2J7ZLS6</accession>
<feature type="domain" description="BTB" evidence="4">
    <location>
        <begin position="402"/>
        <end position="469"/>
    </location>
</feature>
<evidence type="ECO:0000256" key="3">
    <source>
        <dbReference type="ARBA" id="ARBA00023043"/>
    </source>
</evidence>
<dbReference type="AlphaFoldDB" id="A0A2J7ZLS6"/>
<dbReference type="OrthoDB" id="534632at2759"/>
<comment type="pathway">
    <text evidence="1">Protein modification; protein ubiquitination.</text>
</comment>
<dbReference type="SMART" id="SM00225">
    <property type="entry name" value="BTB"/>
    <property type="match status" value="1"/>
</dbReference>
<dbReference type="SUPFAM" id="SSF54695">
    <property type="entry name" value="POZ domain"/>
    <property type="match status" value="1"/>
</dbReference>
<dbReference type="Proteomes" id="UP000236333">
    <property type="component" value="Unassembled WGS sequence"/>
</dbReference>
<dbReference type="PANTHER" id="PTHR46231">
    <property type="entry name" value="ANKYRIN REPEAT AND BTB/POZ DOMAIN-CONTAINING PROTEIN 1"/>
    <property type="match status" value="1"/>
</dbReference>
<dbReference type="GO" id="GO:0005737">
    <property type="term" value="C:cytoplasm"/>
    <property type="evidence" value="ECO:0007669"/>
    <property type="project" value="TreeGrafter"/>
</dbReference>
<gene>
    <name evidence="5" type="ORF">TSOC_012920</name>
</gene>
<keyword evidence="3" id="KW-0040">ANK repeat</keyword>
<dbReference type="InterPro" id="IPR044515">
    <property type="entry name" value="ABTB1"/>
</dbReference>
<dbReference type="Gene3D" id="2.120.10.30">
    <property type="entry name" value="TolB, C-terminal domain"/>
    <property type="match status" value="2"/>
</dbReference>
<evidence type="ECO:0000313" key="6">
    <source>
        <dbReference type="Proteomes" id="UP000236333"/>
    </source>
</evidence>
<evidence type="ECO:0000259" key="4">
    <source>
        <dbReference type="PROSITE" id="PS50097"/>
    </source>
</evidence>
<comment type="caution">
    <text evidence="5">The sequence shown here is derived from an EMBL/GenBank/DDBJ whole genome shotgun (WGS) entry which is preliminary data.</text>
</comment>
<dbReference type="SUPFAM" id="SSF63829">
    <property type="entry name" value="Calcium-dependent phosphotriesterase"/>
    <property type="match status" value="1"/>
</dbReference>
<reference evidence="5 6" key="1">
    <citation type="journal article" date="2017" name="Mol. Biol. Evol.">
        <title>The 4-celled Tetrabaena socialis nuclear genome reveals the essential components for genetic control of cell number at the origin of multicellularity in the volvocine lineage.</title>
        <authorList>
            <person name="Featherston J."/>
            <person name="Arakaki Y."/>
            <person name="Hanschen E.R."/>
            <person name="Ferris P.J."/>
            <person name="Michod R.E."/>
            <person name="Olson B.J.S.C."/>
            <person name="Nozaki H."/>
            <person name="Durand P.M."/>
        </authorList>
    </citation>
    <scope>NUCLEOTIDE SEQUENCE [LARGE SCALE GENOMIC DNA]</scope>
    <source>
        <strain evidence="5 6">NIES-571</strain>
    </source>
</reference>